<protein>
    <submittedName>
        <fullName evidence="1">Uncharacterized protein</fullName>
    </submittedName>
</protein>
<evidence type="ECO:0000313" key="2">
    <source>
        <dbReference type="Proteomes" id="UP001139559"/>
    </source>
</evidence>
<gene>
    <name evidence="1" type="ORF">KP803_13670</name>
</gene>
<evidence type="ECO:0000313" key="1">
    <source>
        <dbReference type="EMBL" id="MCK6264324.1"/>
    </source>
</evidence>
<comment type="caution">
    <text evidence="1">The sequence shown here is derived from an EMBL/GenBank/DDBJ whole genome shotgun (WGS) entry which is preliminary data.</text>
</comment>
<reference evidence="1" key="1">
    <citation type="submission" date="2021-11" db="EMBL/GenBank/DDBJ databases">
        <title>Vibrio ZSDE26 sp. nov. and Vibrio ZSDZ34 sp. nov., isolated from coastal seawater in Qingdao.</title>
        <authorList>
            <person name="Zhang P."/>
        </authorList>
    </citation>
    <scope>NUCLEOTIDE SEQUENCE</scope>
    <source>
        <strain evidence="1">ZSDE26</strain>
    </source>
</reference>
<dbReference type="EMBL" id="JAJHVV010000008">
    <property type="protein sequence ID" value="MCK6264324.1"/>
    <property type="molecule type" value="Genomic_DNA"/>
</dbReference>
<keyword evidence="2" id="KW-1185">Reference proteome</keyword>
<accession>A0A9X1XRL8</accession>
<dbReference type="Proteomes" id="UP001139559">
    <property type="component" value="Unassembled WGS sequence"/>
</dbReference>
<dbReference type="RefSeq" id="WP_248009403.1">
    <property type="nucleotide sequence ID" value="NZ_JAJHVV010000008.1"/>
</dbReference>
<name>A0A9X1XRL8_9VIBR</name>
<sequence length="145" mass="16059">MHPALKVLSVIAALTIGFFANDLRQLASSTLQEPSPLSIEDYCLVSTQPCEQSQVLMTLDKDTVQPLVPSTLTVEWKDSNSETLALDMKGLEMDMGSVKYLLTATEGNLYQAEIMLPICTEEKMTWVGTLTDGHHTVFPAIRIER</sequence>
<organism evidence="1 2">
    <name type="scientific">Vibrio amylolyticus</name>
    <dbReference type="NCBI Taxonomy" id="2847292"/>
    <lineage>
        <taxon>Bacteria</taxon>
        <taxon>Pseudomonadati</taxon>
        <taxon>Pseudomonadota</taxon>
        <taxon>Gammaproteobacteria</taxon>
        <taxon>Vibrionales</taxon>
        <taxon>Vibrionaceae</taxon>
        <taxon>Vibrio</taxon>
    </lineage>
</organism>
<proteinExistence type="predicted"/>
<dbReference type="AlphaFoldDB" id="A0A9X1XRL8"/>